<dbReference type="Gene3D" id="1.25.40.10">
    <property type="entry name" value="Tetratricopeptide repeat domain"/>
    <property type="match status" value="2"/>
</dbReference>
<evidence type="ECO:0000256" key="1">
    <source>
        <dbReference type="SAM" id="MobiDB-lite"/>
    </source>
</evidence>
<dbReference type="Proteomes" id="UP001648503">
    <property type="component" value="Unassembled WGS sequence"/>
</dbReference>
<dbReference type="Pfam" id="PF08238">
    <property type="entry name" value="Sel1"/>
    <property type="match status" value="3"/>
</dbReference>
<dbReference type="PANTHER" id="PTHR43628">
    <property type="entry name" value="ACTIVATOR OF C KINASE PROTEIN 1-RELATED"/>
    <property type="match status" value="1"/>
</dbReference>
<dbReference type="EMBL" id="JAFCIX010000493">
    <property type="protein sequence ID" value="KAH6588773.1"/>
    <property type="molecule type" value="Genomic_DNA"/>
</dbReference>
<dbReference type="InterPro" id="IPR011990">
    <property type="entry name" value="TPR-like_helical_dom_sf"/>
</dbReference>
<dbReference type="SUPFAM" id="SSF81901">
    <property type="entry name" value="HCP-like"/>
    <property type="match status" value="1"/>
</dbReference>
<accession>A0ABQ8F183</accession>
<dbReference type="InterPro" id="IPR006597">
    <property type="entry name" value="Sel1-like"/>
</dbReference>
<evidence type="ECO:0000313" key="3">
    <source>
        <dbReference type="Proteomes" id="UP001648503"/>
    </source>
</evidence>
<protein>
    <submittedName>
        <fullName evidence="2">Uncharacterized protein</fullName>
    </submittedName>
</protein>
<dbReference type="SMART" id="SM00671">
    <property type="entry name" value="SEL1"/>
    <property type="match status" value="3"/>
</dbReference>
<organism evidence="2 3">
    <name type="scientific">Batrachochytrium salamandrivorans</name>
    <dbReference type="NCBI Taxonomy" id="1357716"/>
    <lineage>
        <taxon>Eukaryota</taxon>
        <taxon>Fungi</taxon>
        <taxon>Fungi incertae sedis</taxon>
        <taxon>Chytridiomycota</taxon>
        <taxon>Chytridiomycota incertae sedis</taxon>
        <taxon>Chytridiomycetes</taxon>
        <taxon>Rhizophydiales</taxon>
        <taxon>Rhizophydiales incertae sedis</taxon>
        <taxon>Batrachochytrium</taxon>
    </lineage>
</organism>
<reference evidence="2 3" key="1">
    <citation type="submission" date="2021-02" db="EMBL/GenBank/DDBJ databases">
        <title>Variation within the Batrachochytrium salamandrivorans European outbreak.</title>
        <authorList>
            <person name="Kelly M."/>
            <person name="Pasmans F."/>
            <person name="Shea T.P."/>
            <person name="Munoz J.F."/>
            <person name="Carranza S."/>
            <person name="Cuomo C.A."/>
            <person name="Martel A."/>
        </authorList>
    </citation>
    <scope>NUCLEOTIDE SEQUENCE [LARGE SCALE GENOMIC DNA]</scope>
    <source>
        <strain evidence="2 3">AMFP18/2</strain>
    </source>
</reference>
<keyword evidence="3" id="KW-1185">Reference proteome</keyword>
<dbReference type="PANTHER" id="PTHR43628:SF1">
    <property type="entry name" value="CHITIN SYNTHASE REGULATORY FACTOR 2-RELATED"/>
    <property type="match status" value="1"/>
</dbReference>
<sequence length="294" mass="32233">MNLFRKPPPKTFSIYDLPQPLEPPAALINRTVPPIPSGACDINDPLSVAIFYHEQSQLPVASYYFSLSAAQGNPLGLFLFAISMRHGWGMTRNEEEAVRLLQVAANQATGEVAKQAASLRKLGKRYSFVSDGSHHGSMTSRSSTGDSNTHGNTALGAAGASSTSTSATTDNLHMIHKKRDTLSRASKQDAPPPPSLDELVLAIFELAMSFKQGWGLPKSKITAVYYLNMAAELGDPDAQMELAECYLRGDGIKPNKQKAAFWLRKAETQGARLVQMQWIWKEKYDAPETESFDE</sequence>
<dbReference type="InterPro" id="IPR052945">
    <property type="entry name" value="Mitotic_Regulator"/>
</dbReference>
<feature type="region of interest" description="Disordered" evidence="1">
    <location>
        <begin position="130"/>
        <end position="168"/>
    </location>
</feature>
<gene>
    <name evidence="2" type="ORF">BASA50_010479</name>
</gene>
<evidence type="ECO:0000313" key="2">
    <source>
        <dbReference type="EMBL" id="KAH6588773.1"/>
    </source>
</evidence>
<comment type="caution">
    <text evidence="2">The sequence shown here is derived from an EMBL/GenBank/DDBJ whole genome shotgun (WGS) entry which is preliminary data.</text>
</comment>
<name>A0ABQ8F183_9FUNG</name>
<proteinExistence type="predicted"/>
<feature type="compositionally biased region" description="Low complexity" evidence="1">
    <location>
        <begin position="153"/>
        <end position="168"/>
    </location>
</feature>
<feature type="compositionally biased region" description="Polar residues" evidence="1">
    <location>
        <begin position="136"/>
        <end position="152"/>
    </location>
</feature>